<keyword evidence="7 9" id="KW-0472">Membrane</keyword>
<name>A0A0R0CU54_9GAMM</name>
<dbReference type="PANTHER" id="PTHR30451">
    <property type="entry name" value="OUTER MEMBRANE USHER PROTEIN"/>
    <property type="match status" value="1"/>
</dbReference>
<dbReference type="Gene3D" id="3.10.20.410">
    <property type="match status" value="1"/>
</dbReference>
<sequence length="858" mass="92179">MAAGGVLLATQAIAAPAPEPSANLGEQALLSMGGPKLSPPEQAQFDSNFLSGSGQKVDLSAFSNGNPIVAGTYRLDVYVNGTWKGRRDLPFRGNGKGDVDACLDLQTLEALGVDTEQLQMPAEGGSAMAADAACPQLGERIPNAFGIYDSGNLRYDVSIPQAYLRREARGYVNPSLWDRGVTAGYIGYTFNVVDGETRGAFDSRNRSAYLGMNMGLNLGGWQLRQDSNLTWSEGRGSRWQRISTYAQRGIGGLRGMLTVGESYTSGELFDSVSYRGINLTSDDRMLPDSLRGYAPVVRGIAETNARVEIHQNQQLIHSTTVSPGAFVIDDLYPTGYGGDLDVRVIEADGRTRSFKVPFGTVAQMLRPGMSRYAVTLGQVRNDSLLDEPWLAQATYQRGIGNRLTLYSGGVLSENYGAVLSGAGLATPLGAFSLDVTYARSQFQRGESQRGSSSRLSYSSLFAPFGTNVTLAAYRYSTRGYYSLRDALSTRDAISRGFDARPFERQRSQFQLTLNQPLGKRAGSLYVTGSVSDFYSRTGTSTQYQMGYNNAWRALNFGVSAVRTEEGFSGARDTQYLLSMSMPLGQRSRRPVSLSADLSMRDNSAGTAHTRGYDSSRIGIAGSAGSDYNINYGLTLTDSRTGPGSAVASVNYRGQYATLDGSYGYSNEFRQLSLGASGNVVVHAGGVTLAPYRGDTMVLVHAPGARGAHVLNAPGLRVDKRGYAVVPYVSPYRLNAITLDPAGMARDVDLESSSQSVAPYAGAISLMRFKTRSGRALLISVRAASGQALPLGASVKDAQGQLVGLVGQGGRLYVRSENDSGRLQIEWGEQESQRCVLDYQVPAATGEQQGFIKLDSICR</sequence>
<dbReference type="Pfam" id="PF13953">
    <property type="entry name" value="PapC_C"/>
    <property type="match status" value="1"/>
</dbReference>
<gene>
    <name evidence="12" type="ORF">ABB27_06175</name>
</gene>
<evidence type="ECO:0000256" key="9">
    <source>
        <dbReference type="RuleBase" id="RU003884"/>
    </source>
</evidence>
<dbReference type="InterPro" id="IPR025949">
    <property type="entry name" value="PapC-like_C"/>
</dbReference>
<evidence type="ECO:0000256" key="4">
    <source>
        <dbReference type="ARBA" id="ARBA00022452"/>
    </source>
</evidence>
<keyword evidence="13" id="KW-1185">Reference proteome</keyword>
<dbReference type="FunFam" id="2.60.40.2610:FF:000001">
    <property type="entry name" value="Outer membrane fimbrial usher protein"/>
    <property type="match status" value="1"/>
</dbReference>
<evidence type="ECO:0000313" key="12">
    <source>
        <dbReference type="EMBL" id="KRG69438.1"/>
    </source>
</evidence>
<keyword evidence="6" id="KW-0732">Signal</keyword>
<comment type="similarity">
    <text evidence="2 9">Belongs to the fimbrial export usher family.</text>
</comment>
<dbReference type="Proteomes" id="UP000051863">
    <property type="component" value="Unassembled WGS sequence"/>
</dbReference>
<evidence type="ECO:0000313" key="13">
    <source>
        <dbReference type="Proteomes" id="UP000051863"/>
    </source>
</evidence>
<dbReference type="Gene3D" id="2.60.40.2610">
    <property type="entry name" value="Outer membrane usher protein FimD, plug domain"/>
    <property type="match status" value="1"/>
</dbReference>
<dbReference type="InterPro" id="IPR025885">
    <property type="entry name" value="PapC_N"/>
</dbReference>
<dbReference type="InterPro" id="IPR000015">
    <property type="entry name" value="Fimb_usher"/>
</dbReference>
<evidence type="ECO:0000256" key="2">
    <source>
        <dbReference type="ARBA" id="ARBA00008064"/>
    </source>
</evidence>
<reference evidence="12 13" key="1">
    <citation type="submission" date="2015-05" db="EMBL/GenBank/DDBJ databases">
        <title>Genome sequencing and analysis of members of genus Stenotrophomonas.</title>
        <authorList>
            <person name="Patil P.P."/>
            <person name="Midha S."/>
            <person name="Patil P.B."/>
        </authorList>
    </citation>
    <scope>NUCLEOTIDE SEQUENCE [LARGE SCALE GENOMIC DNA]</scope>
    <source>
        <strain evidence="12 13">DSM 18941</strain>
    </source>
</reference>
<keyword evidence="5 9" id="KW-0812">Transmembrane</keyword>
<evidence type="ECO:0000256" key="1">
    <source>
        <dbReference type="ARBA" id="ARBA00004571"/>
    </source>
</evidence>
<dbReference type="Gene3D" id="2.60.40.3110">
    <property type="match status" value="1"/>
</dbReference>
<dbReference type="EMBL" id="LDJJ01000017">
    <property type="protein sequence ID" value="KRG69438.1"/>
    <property type="molecule type" value="Genomic_DNA"/>
</dbReference>
<comment type="caution">
    <text evidence="12">The sequence shown here is derived from an EMBL/GenBank/DDBJ whole genome shotgun (WGS) entry which is preliminary data.</text>
</comment>
<dbReference type="InterPro" id="IPR037224">
    <property type="entry name" value="PapC_N_sf"/>
</dbReference>
<evidence type="ECO:0000256" key="6">
    <source>
        <dbReference type="ARBA" id="ARBA00022729"/>
    </source>
</evidence>
<dbReference type="SUPFAM" id="SSF141729">
    <property type="entry name" value="FimD N-terminal domain-like"/>
    <property type="match status" value="1"/>
</dbReference>
<organism evidence="12 13">
    <name type="scientific">Stenotrophomonas terrae</name>
    <dbReference type="NCBI Taxonomy" id="405446"/>
    <lineage>
        <taxon>Bacteria</taxon>
        <taxon>Pseudomonadati</taxon>
        <taxon>Pseudomonadota</taxon>
        <taxon>Gammaproteobacteria</taxon>
        <taxon>Lysobacterales</taxon>
        <taxon>Lysobacteraceae</taxon>
        <taxon>Stenotrophomonas</taxon>
    </lineage>
</organism>
<keyword evidence="3 9" id="KW-0813">Transport</keyword>
<dbReference type="InterPro" id="IPR042186">
    <property type="entry name" value="FimD_plug_dom"/>
</dbReference>
<dbReference type="AlphaFoldDB" id="A0A0R0CU54"/>
<dbReference type="PATRIC" id="fig|405446.3.peg.564"/>
<comment type="subcellular location">
    <subcellularLocation>
        <location evidence="1 9">Cell outer membrane</location>
        <topology evidence="1 9">Multi-pass membrane protein</topology>
    </subcellularLocation>
</comment>
<dbReference type="InterPro" id="IPR018030">
    <property type="entry name" value="Fimbrial_membr_usher_CS"/>
</dbReference>
<dbReference type="Gene3D" id="2.60.40.2070">
    <property type="match status" value="1"/>
</dbReference>
<dbReference type="Pfam" id="PF00577">
    <property type="entry name" value="Usher"/>
    <property type="match status" value="1"/>
</dbReference>
<dbReference type="GO" id="GO:0015473">
    <property type="term" value="F:fimbrial usher porin activity"/>
    <property type="evidence" value="ECO:0007669"/>
    <property type="project" value="InterPro"/>
</dbReference>
<evidence type="ECO:0000256" key="8">
    <source>
        <dbReference type="ARBA" id="ARBA00023237"/>
    </source>
</evidence>
<accession>A0A0R0CU54</accession>
<dbReference type="GO" id="GO:0009279">
    <property type="term" value="C:cell outer membrane"/>
    <property type="evidence" value="ECO:0007669"/>
    <property type="project" value="UniProtKB-SubCell"/>
</dbReference>
<dbReference type="InterPro" id="IPR043142">
    <property type="entry name" value="PapC-like_C_sf"/>
</dbReference>
<feature type="domain" description="PapC N-terminal" evidence="11">
    <location>
        <begin position="44"/>
        <end position="191"/>
    </location>
</feature>
<dbReference type="GO" id="GO:0009297">
    <property type="term" value="P:pilus assembly"/>
    <property type="evidence" value="ECO:0007669"/>
    <property type="project" value="InterPro"/>
</dbReference>
<evidence type="ECO:0000256" key="3">
    <source>
        <dbReference type="ARBA" id="ARBA00022448"/>
    </source>
</evidence>
<keyword evidence="4" id="KW-1134">Transmembrane beta strand</keyword>
<evidence type="ECO:0000259" key="10">
    <source>
        <dbReference type="Pfam" id="PF13953"/>
    </source>
</evidence>
<dbReference type="FunFam" id="2.60.40.3110:FF:000001">
    <property type="entry name" value="Putative fimbrial outer membrane usher"/>
    <property type="match status" value="1"/>
</dbReference>
<dbReference type="Pfam" id="PF13954">
    <property type="entry name" value="PapC_N"/>
    <property type="match status" value="1"/>
</dbReference>
<evidence type="ECO:0000256" key="5">
    <source>
        <dbReference type="ARBA" id="ARBA00022692"/>
    </source>
</evidence>
<evidence type="ECO:0000259" key="11">
    <source>
        <dbReference type="Pfam" id="PF13954"/>
    </source>
</evidence>
<dbReference type="PROSITE" id="PS01151">
    <property type="entry name" value="FIMBRIAL_USHER"/>
    <property type="match status" value="1"/>
</dbReference>
<protein>
    <submittedName>
        <fullName evidence="12">Fimbrial protein</fullName>
    </submittedName>
</protein>
<feature type="domain" description="PapC-like C-terminal" evidence="10">
    <location>
        <begin position="777"/>
        <end position="841"/>
    </location>
</feature>
<proteinExistence type="inferred from homology"/>
<keyword evidence="8 9" id="KW-0998">Cell outer membrane</keyword>
<evidence type="ECO:0000256" key="7">
    <source>
        <dbReference type="ARBA" id="ARBA00023136"/>
    </source>
</evidence>
<dbReference type="PANTHER" id="PTHR30451:SF20">
    <property type="entry name" value="FIMBRIAE USHER"/>
    <property type="match status" value="1"/>
</dbReference>
<keyword evidence="9" id="KW-1029">Fimbrium biogenesis</keyword>
<dbReference type="OrthoDB" id="6554712at2"/>